<sequence>MGPWGRGFESLHLDQYKVGIAQLVRAPDCGSGGREFDSHYPPQFIWSISSVGRAPDF</sequence>
<accession>A0A069AF31</accession>
<protein>
    <submittedName>
        <fullName evidence="1">Uncharacterized protein</fullName>
    </submittedName>
</protein>
<proteinExistence type="predicted"/>
<dbReference type="AntiFam" id="ANF00013">
    <property type="entry name" value="tRNA translation"/>
</dbReference>
<organism evidence="1">
    <name type="scientific">Clostridioides difficile</name>
    <name type="common">Peptoclostridium difficile</name>
    <dbReference type="NCBI Taxonomy" id="1496"/>
    <lineage>
        <taxon>Bacteria</taxon>
        <taxon>Bacillati</taxon>
        <taxon>Bacillota</taxon>
        <taxon>Clostridia</taxon>
        <taxon>Peptostreptococcales</taxon>
        <taxon>Peptostreptococcaceae</taxon>
        <taxon>Clostridioides</taxon>
    </lineage>
</organism>
<name>A0A069AF31_CLODI</name>
<evidence type="ECO:0000313" key="1">
    <source>
        <dbReference type="EMBL" id="CDS86766.1"/>
    </source>
</evidence>
<reference evidence="1" key="1">
    <citation type="submission" date="2014-07" db="EMBL/GenBank/DDBJ databases">
        <authorList>
            <person name="Monot Marc"/>
        </authorList>
    </citation>
    <scope>NUCLEOTIDE SEQUENCE</scope>
    <source>
        <strain evidence="1">7032994</strain>
    </source>
</reference>
<dbReference type="AlphaFoldDB" id="A0A069AF31"/>
<gene>
    <name evidence="1" type="ORF">BN1097_60001</name>
</gene>
<dbReference type="EMBL" id="LK932398">
    <property type="protein sequence ID" value="CDS86766.1"/>
    <property type="molecule type" value="Genomic_DNA"/>
</dbReference>